<dbReference type="Gene3D" id="3.10.290.10">
    <property type="entry name" value="RNA-binding S4 domain"/>
    <property type="match status" value="1"/>
</dbReference>
<evidence type="ECO:0000256" key="3">
    <source>
        <dbReference type="ARBA" id="ARBA00005594"/>
    </source>
</evidence>
<dbReference type="PANTHER" id="PTHR11766">
    <property type="entry name" value="TYROSYL-TRNA SYNTHETASE"/>
    <property type="match status" value="1"/>
</dbReference>
<evidence type="ECO:0000256" key="13">
    <source>
        <dbReference type="PROSITE-ProRule" id="PRU00182"/>
    </source>
</evidence>
<dbReference type="Pfam" id="PF00579">
    <property type="entry name" value="tRNA-synt_1b"/>
    <property type="match status" value="1"/>
</dbReference>
<organism evidence="15 16">
    <name type="scientific">Patiria miniata</name>
    <name type="common">Bat star</name>
    <name type="synonym">Asterina miniata</name>
    <dbReference type="NCBI Taxonomy" id="46514"/>
    <lineage>
        <taxon>Eukaryota</taxon>
        <taxon>Metazoa</taxon>
        <taxon>Echinodermata</taxon>
        <taxon>Eleutherozoa</taxon>
        <taxon>Asterozoa</taxon>
        <taxon>Asteroidea</taxon>
        <taxon>Valvatacea</taxon>
        <taxon>Valvatida</taxon>
        <taxon>Asterinidae</taxon>
        <taxon>Patiria</taxon>
    </lineage>
</organism>
<dbReference type="InterPro" id="IPR002307">
    <property type="entry name" value="Tyr-tRNA-ligase"/>
</dbReference>
<dbReference type="InterPro" id="IPR024088">
    <property type="entry name" value="Tyr-tRNA-ligase_bac-type"/>
</dbReference>
<dbReference type="GO" id="GO:0005524">
    <property type="term" value="F:ATP binding"/>
    <property type="evidence" value="ECO:0007669"/>
    <property type="project" value="UniProtKB-KW"/>
</dbReference>
<dbReference type="InterPro" id="IPR014729">
    <property type="entry name" value="Rossmann-like_a/b/a_fold"/>
</dbReference>
<evidence type="ECO:0000256" key="5">
    <source>
        <dbReference type="ARBA" id="ARBA00022598"/>
    </source>
</evidence>
<dbReference type="GO" id="GO:0005759">
    <property type="term" value="C:mitochondrial matrix"/>
    <property type="evidence" value="ECO:0007669"/>
    <property type="project" value="UniProtKB-SubCell"/>
</dbReference>
<keyword evidence="9" id="KW-0809">Transit peptide</keyword>
<proteinExistence type="inferred from homology"/>
<dbReference type="InterPro" id="IPR001412">
    <property type="entry name" value="aa-tRNA-synth_I_CS"/>
</dbReference>
<keyword evidence="10" id="KW-0496">Mitochondrion</keyword>
<evidence type="ECO:0000313" key="15">
    <source>
        <dbReference type="EnsemblMetazoa" id="XP_038064264.1"/>
    </source>
</evidence>
<dbReference type="PROSITE" id="PS00178">
    <property type="entry name" value="AA_TRNA_LIGASE_I"/>
    <property type="match status" value="1"/>
</dbReference>
<dbReference type="EnsemblMetazoa" id="XM_038208336.1">
    <property type="protein sequence ID" value="XP_038064264.1"/>
    <property type="gene ID" value="LOC119734784"/>
</dbReference>
<dbReference type="GO" id="GO:0003723">
    <property type="term" value="F:RNA binding"/>
    <property type="evidence" value="ECO:0007669"/>
    <property type="project" value="UniProtKB-KW"/>
</dbReference>
<keyword evidence="13" id="KW-0694">RNA-binding</keyword>
<evidence type="ECO:0000313" key="16">
    <source>
        <dbReference type="Proteomes" id="UP000887568"/>
    </source>
</evidence>
<comment type="catalytic activity">
    <reaction evidence="12 14">
        <text>tRNA(Tyr) + L-tyrosine + ATP = L-tyrosyl-tRNA(Tyr) + AMP + diphosphate + H(+)</text>
        <dbReference type="Rhea" id="RHEA:10220"/>
        <dbReference type="Rhea" id="RHEA-COMP:9706"/>
        <dbReference type="Rhea" id="RHEA-COMP:9707"/>
        <dbReference type="ChEBI" id="CHEBI:15378"/>
        <dbReference type="ChEBI" id="CHEBI:30616"/>
        <dbReference type="ChEBI" id="CHEBI:33019"/>
        <dbReference type="ChEBI" id="CHEBI:58315"/>
        <dbReference type="ChEBI" id="CHEBI:78442"/>
        <dbReference type="ChEBI" id="CHEBI:78536"/>
        <dbReference type="ChEBI" id="CHEBI:456215"/>
        <dbReference type="EC" id="6.1.1.1"/>
    </reaction>
</comment>
<dbReference type="OrthoDB" id="337870at2759"/>
<dbReference type="InterPro" id="IPR002305">
    <property type="entry name" value="aa-tRNA-synth_Ic"/>
</dbReference>
<dbReference type="GO" id="GO:0004831">
    <property type="term" value="F:tyrosine-tRNA ligase activity"/>
    <property type="evidence" value="ECO:0007669"/>
    <property type="project" value="UniProtKB-EC"/>
</dbReference>
<comment type="function">
    <text evidence="1">Catalyzes the attachment of tyrosine to tRNA(Tyr) in a two-step reaction: tyrosine is first activated by ATP to form Tyr-AMP and then transferred to the acceptor end of tRNA(Tyr).</text>
</comment>
<evidence type="ECO:0000256" key="11">
    <source>
        <dbReference type="ARBA" id="ARBA00023146"/>
    </source>
</evidence>
<keyword evidence="11 14" id="KW-0030">Aminoacyl-tRNA synthetase</keyword>
<dbReference type="NCBIfam" id="TIGR00234">
    <property type="entry name" value="tyrS"/>
    <property type="match status" value="1"/>
</dbReference>
<name>A0A914ALF3_PATMI</name>
<dbReference type="Gene3D" id="3.40.50.620">
    <property type="entry name" value="HUPs"/>
    <property type="match status" value="1"/>
</dbReference>
<sequence length="481" mass="53879">MAASMMRTTGVNIFLMFVNGKLLCRGRRQVVASLTSQYLLKRRCYSSRRNILTLTERGIFQDIFPDTSDLPKVLSSGPQCIYCGFDPTADSLHIGNLLAIIALLHCQRAGHNPIALIGGATALIGDPSGKTTERTPLESSVVQSNAASIKSSLQRIFTNHERYFWKEDKQLPKIRIMDNKSWYKDMNVLRFLAGVGRQLRMGKLLSRQSVQTRLASSQGMSFAEFSYQLFQAYDFLHLHHEYGCLIQLGGTDQLGNLMTGHELVKRVTGKDVYGIVIPLVTSSTGDKLGKTAGNAVWINEEKTSALDLYQHFLRLPDADMEHYLKLFTLLPLNEIADVMRLHKKTPKNRKAQEKLAEQVLLLVHGEIGLDRALRQTEALYHTSPASLEQLNDAEITELFQGATVTRLLLEPGFSIAQMLDRVKCLPQGHKGDLILSAGGVYINNQRVTDASRVLIKDEHILANGLTLIRVGKKNYYIVKWV</sequence>
<dbReference type="Proteomes" id="UP000887568">
    <property type="component" value="Unplaced"/>
</dbReference>
<dbReference type="GO" id="GO:0005829">
    <property type="term" value="C:cytosol"/>
    <property type="evidence" value="ECO:0007669"/>
    <property type="project" value="TreeGrafter"/>
</dbReference>
<dbReference type="RefSeq" id="XP_038064264.1">
    <property type="nucleotide sequence ID" value="XM_038208336.1"/>
</dbReference>
<evidence type="ECO:0000256" key="12">
    <source>
        <dbReference type="ARBA" id="ARBA00048248"/>
    </source>
</evidence>
<evidence type="ECO:0000256" key="10">
    <source>
        <dbReference type="ARBA" id="ARBA00023128"/>
    </source>
</evidence>
<evidence type="ECO:0000256" key="8">
    <source>
        <dbReference type="ARBA" id="ARBA00022917"/>
    </source>
</evidence>
<dbReference type="FunFam" id="3.10.290.10:FF:000017">
    <property type="entry name" value="Tyrosine--tRNA ligase"/>
    <property type="match status" value="1"/>
</dbReference>
<evidence type="ECO:0000256" key="9">
    <source>
        <dbReference type="ARBA" id="ARBA00022946"/>
    </source>
</evidence>
<dbReference type="CDD" id="cd00805">
    <property type="entry name" value="TyrRS_core"/>
    <property type="match status" value="1"/>
</dbReference>
<comment type="subunit">
    <text evidence="4">Homodimer.</text>
</comment>
<dbReference type="Gene3D" id="1.10.240.10">
    <property type="entry name" value="Tyrosyl-Transfer RNA Synthetase"/>
    <property type="match status" value="1"/>
</dbReference>
<comment type="subcellular location">
    <subcellularLocation>
        <location evidence="2">Mitochondrion matrix</location>
    </subcellularLocation>
</comment>
<dbReference type="FunFam" id="1.10.240.10:FF:000001">
    <property type="entry name" value="Tyrosine--tRNA ligase"/>
    <property type="match status" value="1"/>
</dbReference>
<dbReference type="FunFam" id="3.40.50.620:FF:000107">
    <property type="entry name" value="Tyrosine--tRNA ligase"/>
    <property type="match status" value="1"/>
</dbReference>
<evidence type="ECO:0000256" key="2">
    <source>
        <dbReference type="ARBA" id="ARBA00004305"/>
    </source>
</evidence>
<evidence type="ECO:0000256" key="1">
    <source>
        <dbReference type="ARBA" id="ARBA00002025"/>
    </source>
</evidence>
<dbReference type="PRINTS" id="PR01040">
    <property type="entry name" value="TRNASYNTHTYR"/>
</dbReference>
<dbReference type="PANTHER" id="PTHR11766:SF0">
    <property type="entry name" value="TYROSINE--TRNA LIGASE, MITOCHONDRIAL"/>
    <property type="match status" value="1"/>
</dbReference>
<dbReference type="SUPFAM" id="SSF55174">
    <property type="entry name" value="Alpha-L RNA-binding motif"/>
    <property type="match status" value="1"/>
</dbReference>
<evidence type="ECO:0000256" key="7">
    <source>
        <dbReference type="ARBA" id="ARBA00022840"/>
    </source>
</evidence>
<keyword evidence="7 14" id="KW-0067">ATP-binding</keyword>
<accession>A0A914ALF3</accession>
<keyword evidence="8 14" id="KW-0648">Protein biosynthesis</keyword>
<evidence type="ECO:0000256" key="14">
    <source>
        <dbReference type="RuleBase" id="RU361234"/>
    </source>
</evidence>
<keyword evidence="16" id="KW-1185">Reference proteome</keyword>
<dbReference type="EC" id="6.1.1.1" evidence="14"/>
<dbReference type="OMA" id="IIARFHD"/>
<comment type="similarity">
    <text evidence="3 14">Belongs to the class-I aminoacyl-tRNA synthetase family.</text>
</comment>
<dbReference type="PROSITE" id="PS50889">
    <property type="entry name" value="S4"/>
    <property type="match status" value="1"/>
</dbReference>
<keyword evidence="5 14" id="KW-0436">Ligase</keyword>
<evidence type="ECO:0000256" key="4">
    <source>
        <dbReference type="ARBA" id="ARBA00011738"/>
    </source>
</evidence>
<reference evidence="15" key="1">
    <citation type="submission" date="2022-11" db="UniProtKB">
        <authorList>
            <consortium name="EnsemblMetazoa"/>
        </authorList>
    </citation>
    <scope>IDENTIFICATION</scope>
</reference>
<dbReference type="GO" id="GO:0006437">
    <property type="term" value="P:tyrosyl-tRNA aminoacylation"/>
    <property type="evidence" value="ECO:0007669"/>
    <property type="project" value="InterPro"/>
</dbReference>
<dbReference type="AlphaFoldDB" id="A0A914ALF3"/>
<keyword evidence="6 14" id="KW-0547">Nucleotide-binding</keyword>
<dbReference type="InterPro" id="IPR036986">
    <property type="entry name" value="S4_RNA-bd_sf"/>
</dbReference>
<protein>
    <recommendedName>
        <fullName evidence="14">Tyrosine--tRNA ligase</fullName>
        <ecNumber evidence="14">6.1.1.1</ecNumber>
    </recommendedName>
    <alternativeName>
        <fullName evidence="14">Tyrosyl-tRNA synthetase</fullName>
    </alternativeName>
</protein>
<dbReference type="GeneID" id="119734784"/>
<evidence type="ECO:0000256" key="6">
    <source>
        <dbReference type="ARBA" id="ARBA00022741"/>
    </source>
</evidence>
<dbReference type="SUPFAM" id="SSF52374">
    <property type="entry name" value="Nucleotidylyl transferase"/>
    <property type="match status" value="1"/>
</dbReference>